<dbReference type="PANTHER" id="PTHR10309">
    <property type="entry name" value="MANNOSE-6-PHOSPHATE ISOMERASE"/>
    <property type="match status" value="1"/>
</dbReference>
<dbReference type="Pfam" id="PF00069">
    <property type="entry name" value="Pkinase"/>
    <property type="match status" value="1"/>
</dbReference>
<dbReference type="InterPro" id="IPR001250">
    <property type="entry name" value="Man6P_Isoase-1"/>
</dbReference>
<keyword evidence="6" id="KW-0479">Metal-binding</keyword>
<dbReference type="InterPro" id="IPR011051">
    <property type="entry name" value="RmlC_Cupin_sf"/>
</dbReference>
<evidence type="ECO:0000256" key="9">
    <source>
        <dbReference type="ARBA" id="ARBA00022840"/>
    </source>
</evidence>
<feature type="compositionally biased region" description="Polar residues" evidence="13">
    <location>
        <begin position="356"/>
        <end position="370"/>
    </location>
</feature>
<keyword evidence="14" id="KW-0808">Transferase</keyword>
<evidence type="ECO:0000256" key="3">
    <source>
        <dbReference type="ARBA" id="ARBA00004666"/>
    </source>
</evidence>
<evidence type="ECO:0000256" key="10">
    <source>
        <dbReference type="ARBA" id="ARBA00023235"/>
    </source>
</evidence>
<feature type="region of interest" description="Disordered" evidence="13">
    <location>
        <begin position="508"/>
        <end position="562"/>
    </location>
</feature>
<keyword evidence="14" id="KW-0418">Kinase</keyword>
<evidence type="ECO:0000256" key="2">
    <source>
        <dbReference type="ARBA" id="ARBA00001947"/>
    </source>
</evidence>
<dbReference type="InterPro" id="IPR016305">
    <property type="entry name" value="Mannose-6-P_Isomerase"/>
</dbReference>
<dbReference type="FunFam" id="1.10.510.10:FF:000571">
    <property type="entry name" value="Maternal embryonic leucine zipper kinase"/>
    <property type="match status" value="1"/>
</dbReference>
<sequence length="1484" mass="168533">MSSINHPNIIHIFEVFENKDKIVLVMQYASGGELYDYVSFHKALSDSEARRVFRQVATAIYYCHKRISCWTKKATLRFDEINFEFDLLKLAFHCPKIADFGLSNVFDDKHFLQTFCGSPLYASPEIVRGLPYFGPEVDCWSLGVLLYTLVYGAMPFDGSNFKKLVKQISEASYYEPAEKSPASDLIHKLLAPDPKERASIIDICTDEWVNQDSEHMLLQVAEDLSNLTKHAVRLDMLLALAPGSPTDAPKQPIKDKETENENIANKRPNESSANASAADVSKNSKKKTKKEEPTAKAKKEKKSVMQEFQENIEKVNSKTDIESGKTSIIEEDDVMDQTTRIEKNELSEMETDDNKSQNNLKTIESTNFISNPEEKISTPIISNGLDSSQQPSKPSIDEKKKSSTIKPGLFSVSELKSELEKKAIKSTNQIKRRETLADASELKLDLAEKKKQYKNRTQSLNLAKIRSDFDSVDISKSDEKKVTEEMNETKQQTEILSEIEMKKQIKEQNEEINQSKSIESIKETTTTTVEQRSSSTSSFVERTESLEEMGRTSKTSSTSSIKDDKSLAKQIIQKNIAKAKLMEKRQTSLKEKSGETTPLISIENSTISVTHTGSPAPTSGSNSNIFFKKTNLHEDREVMNVPVNAAPITRSYKKVMFTKDGAKITETGKFFTHEGEDGVTTTVEKTSRITHIIKGDNADDGSSFFSRSRIFEEESGTATDSARKRMEQWFSSEDEKDFDLVNTYGTIRPRTRQFTRTITNNDFKKDIIQNVQISNSSSSSFIKQKTSTIKSKNFVPRDSELQLNFTLDDSVGNGSFSINQFVIDEKRTSTTSSTANSSRTDLIDLKLEEPSSLLEQLRTLGYKNLVNRRLSDTSPVEEETVSESSSSVLINKSSSAAENQSNKMIAIKYYVQWSETADDNNLALQRVLIVTGEEELDFYKKSKKNIAYHVYSVSRPQIDCDLTFNEFIFDPTLNEFEKIQQTSYIRNNQIIVRSERRSCLDALQEYERLGSEAQKRLNEEDGQNGNNQHKRIKSEMEDEIENDSKLINIDEGLTTGKKLERDELQTELDKSLVIPLRCCVKKYEWGKKGMDSMVARFVRNQMPSYSVDDDTPFAELWMGTHPSGPSVVMGSQPDQHNITLLNFLSNYPEYVGNIHIVAKYGKNLPFLFKVLSVRKALSIQAHPNKTLAEKLHLLDPFHYPDANHKPELAVALTEFEALCGFRPHSEIEFFLANIQEFRSVIGEEAAKRYLEHTDKKQGLQEMFTSMMNSDENRIKSSIESLVERWSKNEESDPLLNTLRKIFLKLYQEFAFDIGCFSIFCFNYLVLQPGDAIFIGEDEPHAYFRGDCIECMACSDNVVRAGLTPKFKDVKTLCNMLTYRSRAPTDQYLKPLIVDEFTKSYVVPVPEYVVDAIEIGKEHTEPSFQYELESKESGSIVVVIRGDAKIQDEKIFPGYIGFIPAKTKLLITNVKEPLLIYRAYCRLDD</sequence>
<dbReference type="Pfam" id="PF20512">
    <property type="entry name" value="PMI_typeI_hel"/>
    <property type="match status" value="1"/>
</dbReference>
<evidence type="ECO:0000256" key="5">
    <source>
        <dbReference type="ARBA" id="ARBA00011956"/>
    </source>
</evidence>
<dbReference type="SUPFAM" id="SSF56112">
    <property type="entry name" value="Protein kinase-like (PK-like)"/>
    <property type="match status" value="1"/>
</dbReference>
<gene>
    <name evidence="14" type="ORF">QR98_0091890</name>
</gene>
<comment type="pathway">
    <text evidence="3">Nucleotide-sugar biosynthesis; GDP-alpha-D-mannose biosynthesis; alpha-D-mannose 1-phosphate from D-fructose 6-phosphate: step 1/2.</text>
</comment>
<evidence type="ECO:0000256" key="6">
    <source>
        <dbReference type="ARBA" id="ARBA00022723"/>
    </source>
</evidence>
<dbReference type="EMBL" id="JXLN01015549">
    <property type="protein sequence ID" value="KPM10629.1"/>
    <property type="molecule type" value="Genomic_DNA"/>
</dbReference>
<evidence type="ECO:0000256" key="11">
    <source>
        <dbReference type="ARBA" id="ARBA00029741"/>
    </source>
</evidence>
<dbReference type="PROSITE" id="PS50011">
    <property type="entry name" value="PROTEIN_KINASE_DOM"/>
    <property type="match status" value="1"/>
</dbReference>
<reference evidence="14 15" key="1">
    <citation type="journal article" date="2015" name="Parasit. Vectors">
        <title>Draft genome of the scabies mite.</title>
        <authorList>
            <person name="Rider S.D.Jr."/>
            <person name="Morgan M.S."/>
            <person name="Arlian L.G."/>
        </authorList>
    </citation>
    <scope>NUCLEOTIDE SEQUENCE [LARGE SCALE GENOMIC DNA]</scope>
    <source>
        <strain evidence="14">Arlian Lab</strain>
    </source>
</reference>
<dbReference type="InterPro" id="IPR046457">
    <property type="entry name" value="PMI_typeI_cat"/>
</dbReference>
<evidence type="ECO:0000256" key="8">
    <source>
        <dbReference type="ARBA" id="ARBA00022833"/>
    </source>
</evidence>
<feature type="region of interest" description="Disordered" evidence="13">
    <location>
        <begin position="242"/>
        <end position="304"/>
    </location>
</feature>
<dbReference type="UniPathway" id="UPA00126">
    <property type="reaction ID" value="UER00423"/>
</dbReference>
<dbReference type="PRINTS" id="PR00714">
    <property type="entry name" value="MAN6PISMRASE"/>
</dbReference>
<accession>A0A132AIJ9</accession>
<protein>
    <recommendedName>
        <fullName evidence="5">mannose-6-phosphate isomerase</fullName>
        <ecNumber evidence="5">5.3.1.8</ecNumber>
    </recommendedName>
    <alternativeName>
        <fullName evidence="11">Phosphohexomutase</fullName>
    </alternativeName>
    <alternativeName>
        <fullName evidence="12">Phosphomannose isomerase</fullName>
    </alternativeName>
</protein>
<evidence type="ECO:0000313" key="14">
    <source>
        <dbReference type="EMBL" id="KPM10629.1"/>
    </source>
</evidence>
<evidence type="ECO:0000256" key="1">
    <source>
        <dbReference type="ARBA" id="ARBA00000757"/>
    </source>
</evidence>
<keyword evidence="9" id="KW-0067">ATP-binding</keyword>
<dbReference type="GO" id="GO:0005829">
    <property type="term" value="C:cytosol"/>
    <property type="evidence" value="ECO:0007669"/>
    <property type="project" value="TreeGrafter"/>
</dbReference>
<dbReference type="GO" id="GO:0004672">
    <property type="term" value="F:protein kinase activity"/>
    <property type="evidence" value="ECO:0007669"/>
    <property type="project" value="InterPro"/>
</dbReference>
<comment type="caution">
    <text evidence="14">The sequence shown here is derived from an EMBL/GenBank/DDBJ whole genome shotgun (WGS) entry which is preliminary data.</text>
</comment>
<dbReference type="GO" id="GO:0005975">
    <property type="term" value="P:carbohydrate metabolic process"/>
    <property type="evidence" value="ECO:0007669"/>
    <property type="project" value="InterPro"/>
</dbReference>
<comment type="similarity">
    <text evidence="4">Belongs to the mannose-6-phosphate isomerase type 1 family.</text>
</comment>
<proteinExistence type="inferred from homology"/>
<dbReference type="Gene3D" id="1.10.441.10">
    <property type="entry name" value="Phosphomannose Isomerase, domain 2"/>
    <property type="match status" value="1"/>
</dbReference>
<evidence type="ECO:0000256" key="13">
    <source>
        <dbReference type="SAM" id="MobiDB-lite"/>
    </source>
</evidence>
<keyword evidence="10 14" id="KW-0413">Isomerase</keyword>
<comment type="cofactor">
    <cofactor evidence="2">
        <name>Zn(2+)</name>
        <dbReference type="ChEBI" id="CHEBI:29105"/>
    </cofactor>
</comment>
<dbReference type="Pfam" id="PF20511">
    <property type="entry name" value="PMI_typeI_cat"/>
    <property type="match status" value="1"/>
</dbReference>
<evidence type="ECO:0000256" key="7">
    <source>
        <dbReference type="ARBA" id="ARBA00022741"/>
    </source>
</evidence>
<dbReference type="InterPro" id="IPR018050">
    <property type="entry name" value="Pmannose_isomerase-type1_CS"/>
</dbReference>
<dbReference type="PANTHER" id="PTHR10309:SF0">
    <property type="entry name" value="MANNOSE-6-PHOSPHATE ISOMERASE"/>
    <property type="match status" value="1"/>
</dbReference>
<dbReference type="Gene3D" id="1.10.510.10">
    <property type="entry name" value="Transferase(Phosphotransferase) domain 1"/>
    <property type="match status" value="1"/>
</dbReference>
<dbReference type="GO" id="GO:0008270">
    <property type="term" value="F:zinc ion binding"/>
    <property type="evidence" value="ECO:0007669"/>
    <property type="project" value="InterPro"/>
</dbReference>
<keyword evidence="8" id="KW-0862">Zinc</keyword>
<comment type="catalytic activity">
    <reaction evidence="1">
        <text>D-mannose 6-phosphate = D-fructose 6-phosphate</text>
        <dbReference type="Rhea" id="RHEA:12356"/>
        <dbReference type="ChEBI" id="CHEBI:58735"/>
        <dbReference type="ChEBI" id="CHEBI:61527"/>
        <dbReference type="EC" id="5.3.1.8"/>
    </reaction>
</comment>
<name>A0A132AIJ9_SARSC</name>
<dbReference type="GO" id="GO:0004476">
    <property type="term" value="F:mannose-6-phosphate isomerase activity"/>
    <property type="evidence" value="ECO:0007669"/>
    <property type="project" value="UniProtKB-EC"/>
</dbReference>
<evidence type="ECO:0000256" key="4">
    <source>
        <dbReference type="ARBA" id="ARBA00010772"/>
    </source>
</evidence>
<keyword evidence="7" id="KW-0547">Nucleotide-binding</keyword>
<feature type="region of interest" description="Disordered" evidence="13">
    <location>
        <begin position="325"/>
        <end position="404"/>
    </location>
</feature>
<dbReference type="GO" id="GO:0005524">
    <property type="term" value="F:ATP binding"/>
    <property type="evidence" value="ECO:0007669"/>
    <property type="project" value="UniProtKB-KW"/>
</dbReference>
<evidence type="ECO:0000313" key="15">
    <source>
        <dbReference type="Proteomes" id="UP000616769"/>
    </source>
</evidence>
<dbReference type="NCBIfam" id="TIGR00218">
    <property type="entry name" value="manA"/>
    <property type="match status" value="1"/>
</dbReference>
<dbReference type="InterPro" id="IPR000719">
    <property type="entry name" value="Prot_kinase_dom"/>
</dbReference>
<dbReference type="InterPro" id="IPR014710">
    <property type="entry name" value="RmlC-like_jellyroll"/>
</dbReference>
<dbReference type="Gene3D" id="2.60.120.10">
    <property type="entry name" value="Jelly Rolls"/>
    <property type="match status" value="2"/>
</dbReference>
<dbReference type="InterPro" id="IPR011009">
    <property type="entry name" value="Kinase-like_dom_sf"/>
</dbReference>
<dbReference type="PROSITE" id="PS00965">
    <property type="entry name" value="PMI_I_1"/>
    <property type="match status" value="1"/>
</dbReference>
<dbReference type="EC" id="5.3.1.8" evidence="5"/>
<dbReference type="CDD" id="cd07011">
    <property type="entry name" value="cupin_PMI_type_I_N"/>
    <property type="match status" value="1"/>
</dbReference>
<dbReference type="VEuPathDB" id="VectorBase:SSCA006786"/>
<feature type="compositionally biased region" description="Polar residues" evidence="13">
    <location>
        <begin position="379"/>
        <end position="393"/>
    </location>
</feature>
<organism evidence="14 15">
    <name type="scientific">Sarcoptes scabiei</name>
    <name type="common">Itch mite</name>
    <name type="synonym">Acarus scabiei</name>
    <dbReference type="NCBI Taxonomy" id="52283"/>
    <lineage>
        <taxon>Eukaryota</taxon>
        <taxon>Metazoa</taxon>
        <taxon>Ecdysozoa</taxon>
        <taxon>Arthropoda</taxon>
        <taxon>Chelicerata</taxon>
        <taxon>Arachnida</taxon>
        <taxon>Acari</taxon>
        <taxon>Acariformes</taxon>
        <taxon>Sarcoptiformes</taxon>
        <taxon>Astigmata</taxon>
        <taxon>Psoroptidia</taxon>
        <taxon>Sarcoptoidea</taxon>
        <taxon>Sarcoptidae</taxon>
        <taxon>Sarcoptinae</taxon>
        <taxon>Sarcoptes</taxon>
    </lineage>
</organism>
<dbReference type="GO" id="GO:0009298">
    <property type="term" value="P:GDP-mannose biosynthetic process"/>
    <property type="evidence" value="ECO:0007669"/>
    <property type="project" value="UniProtKB-UniPathway"/>
</dbReference>
<dbReference type="OrthoDB" id="193931at2759"/>
<feature type="compositionally biased region" description="Basic and acidic residues" evidence="13">
    <location>
        <begin position="541"/>
        <end position="551"/>
    </location>
</feature>
<dbReference type="Proteomes" id="UP000616769">
    <property type="component" value="Unassembled WGS sequence"/>
</dbReference>
<evidence type="ECO:0000256" key="12">
    <source>
        <dbReference type="ARBA" id="ARBA00030762"/>
    </source>
</evidence>
<dbReference type="InterPro" id="IPR046458">
    <property type="entry name" value="PMI_typeI_hel"/>
</dbReference>
<feature type="compositionally biased region" description="Low complexity" evidence="13">
    <location>
        <begin position="515"/>
        <end position="540"/>
    </location>
</feature>
<dbReference type="SUPFAM" id="SSF51182">
    <property type="entry name" value="RmlC-like cupins"/>
    <property type="match status" value="1"/>
</dbReference>